<dbReference type="SUPFAM" id="SSF53686">
    <property type="entry name" value="Tryptophan synthase beta subunit-like PLP-dependent enzymes"/>
    <property type="match status" value="1"/>
</dbReference>
<keyword evidence="9 13" id="KW-0198">Cysteine biosynthesis</keyword>
<dbReference type="InterPro" id="IPR005859">
    <property type="entry name" value="CysK"/>
</dbReference>
<dbReference type="Gene3D" id="3.40.50.1100">
    <property type="match status" value="2"/>
</dbReference>
<dbReference type="GO" id="GO:0004124">
    <property type="term" value="F:cysteine synthase activity"/>
    <property type="evidence" value="ECO:0007669"/>
    <property type="project" value="UniProtKB-UniRule"/>
</dbReference>
<feature type="binding site" evidence="11">
    <location>
        <position position="273"/>
    </location>
    <ligand>
        <name>pyridoxal 5'-phosphate</name>
        <dbReference type="ChEBI" id="CHEBI:597326"/>
    </ligand>
</feature>
<evidence type="ECO:0000256" key="4">
    <source>
        <dbReference type="ARBA" id="ARBA00012681"/>
    </source>
</evidence>
<dbReference type="AlphaFoldDB" id="A0A5N3QWH9"/>
<dbReference type="PANTHER" id="PTHR10314">
    <property type="entry name" value="CYSTATHIONINE BETA-SYNTHASE"/>
    <property type="match status" value="1"/>
</dbReference>
<evidence type="ECO:0000256" key="7">
    <source>
        <dbReference type="ARBA" id="ARBA00022679"/>
    </source>
</evidence>
<keyword evidence="8 11" id="KW-0663">Pyridoxal phosphate</keyword>
<dbReference type="InterPro" id="IPR050214">
    <property type="entry name" value="Cys_Synth/Cystath_Beta-Synth"/>
</dbReference>
<evidence type="ECO:0000256" key="13">
    <source>
        <dbReference type="RuleBase" id="RU003985"/>
    </source>
</evidence>
<dbReference type="InterPro" id="IPR001926">
    <property type="entry name" value="TrpB-like_PALP"/>
</dbReference>
<dbReference type="EC" id="2.5.1.47" evidence="4 13"/>
<sequence>MRNNIAEDNSYTIGGTPLVRLNRVSNGRVLAKIESRNPSFSVKCRIGANMIWQAEKLGKLVPGIELVEPTSGNTGIALAYVAAARGYKLTLTMPESMSLERRKLLKALGANLVLTEAAKGMKGAIEKAQQIVDSNPNKYLLLQQFDNPANPEIHVKTTGPEIWDATQGQIDVFVAGVGTGGTITGVSRYLKNYQKKPVLSVAVEPAESPVISQSLAGEEIQPAPHKIQGIGAGFIPGNLDLTLIDHVERVTSQEAIDMANRLMKEEGILAGISSGAAVVAANRIADMHEYRGKNIVTVLPSSGERYLSSALFAGMFDEKSSN</sequence>
<dbReference type="FunFam" id="3.40.50.1100:FF:000002">
    <property type="entry name" value="Cysteine synthase"/>
    <property type="match status" value="1"/>
</dbReference>
<dbReference type="PROSITE" id="PS00901">
    <property type="entry name" value="CYS_SYNTHASE"/>
    <property type="match status" value="1"/>
</dbReference>
<dbReference type="NCBIfam" id="TIGR01139">
    <property type="entry name" value="cysK"/>
    <property type="match status" value="1"/>
</dbReference>
<reference evidence="15 16" key="1">
    <citation type="submission" date="2019-09" db="EMBL/GenBank/DDBJ databases">
        <title>Whole genome sequence of Vibrio fortis.</title>
        <authorList>
            <person name="Das S.K."/>
        </authorList>
    </citation>
    <scope>NUCLEOTIDE SEQUENCE [LARGE SCALE GENOMIC DNA]</scope>
    <source>
        <strain evidence="15 16">AN60</strain>
    </source>
</reference>
<evidence type="ECO:0000256" key="10">
    <source>
        <dbReference type="ARBA" id="ARBA00047931"/>
    </source>
</evidence>
<evidence type="ECO:0000256" key="2">
    <source>
        <dbReference type="ARBA" id="ARBA00004962"/>
    </source>
</evidence>
<proteinExistence type="inferred from homology"/>
<comment type="pathway">
    <text evidence="2">Amino-acid biosynthesis; L-cysteine biosynthesis; L-cysteine from L-serine: step 2/2.</text>
</comment>
<dbReference type="CDD" id="cd01561">
    <property type="entry name" value="CBS_like"/>
    <property type="match status" value="1"/>
</dbReference>
<feature type="domain" description="Tryptophan synthase beta chain-like PALP" evidence="14">
    <location>
        <begin position="11"/>
        <end position="300"/>
    </location>
</feature>
<comment type="caution">
    <text evidence="15">The sequence shown here is derived from an EMBL/GenBank/DDBJ whole genome shotgun (WGS) entry which is preliminary data.</text>
</comment>
<dbReference type="Proteomes" id="UP000326789">
    <property type="component" value="Unassembled WGS sequence"/>
</dbReference>
<dbReference type="EMBL" id="VWSE01000008">
    <property type="protein sequence ID" value="KAB0286310.1"/>
    <property type="molecule type" value="Genomic_DNA"/>
</dbReference>
<keyword evidence="6 13" id="KW-0028">Amino-acid biosynthesis</keyword>
<evidence type="ECO:0000313" key="15">
    <source>
        <dbReference type="EMBL" id="KAB0286310.1"/>
    </source>
</evidence>
<dbReference type="InterPro" id="IPR001216">
    <property type="entry name" value="P-phosphate_BS"/>
</dbReference>
<dbReference type="InterPro" id="IPR036052">
    <property type="entry name" value="TrpB-like_PALP_sf"/>
</dbReference>
<evidence type="ECO:0000256" key="11">
    <source>
        <dbReference type="PIRSR" id="PIRSR605856-50"/>
    </source>
</evidence>
<dbReference type="RefSeq" id="WP_150871169.1">
    <property type="nucleotide sequence ID" value="NZ_VWSE01000008.1"/>
</dbReference>
<evidence type="ECO:0000256" key="3">
    <source>
        <dbReference type="ARBA" id="ARBA00007103"/>
    </source>
</evidence>
<organism evidence="15 16">
    <name type="scientific">Vibrio fortis</name>
    <dbReference type="NCBI Taxonomy" id="212667"/>
    <lineage>
        <taxon>Bacteria</taxon>
        <taxon>Pseudomonadati</taxon>
        <taxon>Pseudomonadota</taxon>
        <taxon>Gammaproteobacteria</taxon>
        <taxon>Vibrionales</taxon>
        <taxon>Vibrionaceae</taxon>
        <taxon>Vibrio</taxon>
    </lineage>
</organism>
<evidence type="ECO:0000256" key="8">
    <source>
        <dbReference type="ARBA" id="ARBA00022898"/>
    </source>
</evidence>
<keyword evidence="7 13" id="KW-0808">Transferase</keyword>
<evidence type="ECO:0000256" key="12">
    <source>
        <dbReference type="PIRSR" id="PIRSR605856-51"/>
    </source>
</evidence>
<dbReference type="FunFam" id="3.40.50.1100:FF:000118">
    <property type="entry name" value="Related to CYS4-cystathionine beta-synthase"/>
    <property type="match status" value="1"/>
</dbReference>
<name>A0A5N3QWH9_9VIBR</name>
<evidence type="ECO:0000256" key="5">
    <source>
        <dbReference type="ARBA" id="ARBA00019371"/>
    </source>
</evidence>
<dbReference type="NCBIfam" id="TIGR01136">
    <property type="entry name" value="cysKM"/>
    <property type="match status" value="1"/>
</dbReference>
<evidence type="ECO:0000256" key="1">
    <source>
        <dbReference type="ARBA" id="ARBA00001933"/>
    </source>
</evidence>
<comment type="similarity">
    <text evidence="3 13">Belongs to the cysteine synthase/cystathionine beta-synthase family.</text>
</comment>
<feature type="modified residue" description="N6-(pyridoxal phosphate)lysine" evidence="12">
    <location>
        <position position="43"/>
    </location>
</feature>
<comment type="catalytic activity">
    <reaction evidence="10 13">
        <text>O-acetyl-L-serine + hydrogen sulfide = L-cysteine + acetate</text>
        <dbReference type="Rhea" id="RHEA:14829"/>
        <dbReference type="ChEBI" id="CHEBI:29919"/>
        <dbReference type="ChEBI" id="CHEBI:30089"/>
        <dbReference type="ChEBI" id="CHEBI:35235"/>
        <dbReference type="ChEBI" id="CHEBI:58340"/>
        <dbReference type="EC" id="2.5.1.47"/>
    </reaction>
</comment>
<protein>
    <recommendedName>
        <fullName evidence="5 13">Cysteine synthase</fullName>
        <ecNumber evidence="4 13">2.5.1.47</ecNumber>
    </recommendedName>
</protein>
<evidence type="ECO:0000256" key="6">
    <source>
        <dbReference type="ARBA" id="ARBA00022605"/>
    </source>
</evidence>
<feature type="binding site" evidence="11">
    <location>
        <position position="73"/>
    </location>
    <ligand>
        <name>pyridoxal 5'-phosphate</name>
        <dbReference type="ChEBI" id="CHEBI:597326"/>
    </ligand>
</feature>
<comment type="cofactor">
    <cofactor evidence="1 11 13">
        <name>pyridoxal 5'-phosphate</name>
        <dbReference type="ChEBI" id="CHEBI:597326"/>
    </cofactor>
</comment>
<feature type="binding site" evidence="11">
    <location>
        <begin position="178"/>
        <end position="182"/>
    </location>
    <ligand>
        <name>pyridoxal 5'-phosphate</name>
        <dbReference type="ChEBI" id="CHEBI:597326"/>
    </ligand>
</feature>
<dbReference type="InterPro" id="IPR005856">
    <property type="entry name" value="Cys_synth"/>
</dbReference>
<dbReference type="UniPathway" id="UPA00136">
    <property type="reaction ID" value="UER00200"/>
</dbReference>
<dbReference type="GO" id="GO:0006535">
    <property type="term" value="P:cysteine biosynthetic process from serine"/>
    <property type="evidence" value="ECO:0007669"/>
    <property type="project" value="UniProtKB-UniRule"/>
</dbReference>
<evidence type="ECO:0000256" key="9">
    <source>
        <dbReference type="ARBA" id="ARBA00023192"/>
    </source>
</evidence>
<gene>
    <name evidence="15" type="primary">cysK</name>
    <name evidence="15" type="ORF">F2P58_16490</name>
</gene>
<dbReference type="NCBIfam" id="NF007989">
    <property type="entry name" value="PRK10717.1"/>
    <property type="match status" value="1"/>
</dbReference>
<evidence type="ECO:0000313" key="16">
    <source>
        <dbReference type="Proteomes" id="UP000326789"/>
    </source>
</evidence>
<evidence type="ECO:0000259" key="14">
    <source>
        <dbReference type="Pfam" id="PF00291"/>
    </source>
</evidence>
<accession>A0A5N3QWH9</accession>
<dbReference type="Pfam" id="PF00291">
    <property type="entry name" value="PALP"/>
    <property type="match status" value="1"/>
</dbReference>